<keyword evidence="8" id="KW-1278">Translocase</keyword>
<dbReference type="OrthoDB" id="9767754at2"/>
<protein>
    <recommendedName>
        <fullName evidence="8">Ion-translocating oxidoreductase complex subunit C</fullName>
        <ecNumber evidence="8">7.-.-.-</ecNumber>
    </recommendedName>
    <alternativeName>
        <fullName evidence="8">Rnf electron transport complex subunit C</fullName>
    </alternativeName>
</protein>
<dbReference type="SUPFAM" id="SSF142984">
    <property type="entry name" value="Nqo1 middle domain-like"/>
    <property type="match status" value="1"/>
</dbReference>
<dbReference type="PROSITE" id="PS00198">
    <property type="entry name" value="4FE4S_FER_1"/>
    <property type="match status" value="1"/>
</dbReference>
<evidence type="ECO:0000259" key="9">
    <source>
        <dbReference type="PROSITE" id="PS51379"/>
    </source>
</evidence>
<dbReference type="Pfam" id="PF13375">
    <property type="entry name" value="RnfC_N"/>
    <property type="match status" value="1"/>
</dbReference>
<evidence type="ECO:0000313" key="11">
    <source>
        <dbReference type="Proteomes" id="UP000186758"/>
    </source>
</evidence>
<dbReference type="EMBL" id="MPJZ01000052">
    <property type="protein sequence ID" value="OLU45194.1"/>
    <property type="molecule type" value="Genomic_DNA"/>
</dbReference>
<dbReference type="NCBIfam" id="TIGR01945">
    <property type="entry name" value="rnfC"/>
    <property type="match status" value="1"/>
</dbReference>
<dbReference type="GO" id="GO:0051539">
    <property type="term" value="F:4 iron, 4 sulfur cluster binding"/>
    <property type="evidence" value="ECO:0007669"/>
    <property type="project" value="UniProtKB-KW"/>
</dbReference>
<dbReference type="GO" id="GO:0005886">
    <property type="term" value="C:plasma membrane"/>
    <property type="evidence" value="ECO:0007669"/>
    <property type="project" value="UniProtKB-SubCell"/>
</dbReference>
<organism evidence="10 11">
    <name type="scientific">Faecalibaculum rodentium</name>
    <dbReference type="NCBI Taxonomy" id="1702221"/>
    <lineage>
        <taxon>Bacteria</taxon>
        <taxon>Bacillati</taxon>
        <taxon>Bacillota</taxon>
        <taxon>Erysipelotrichia</taxon>
        <taxon>Erysipelotrichales</taxon>
        <taxon>Erysipelotrichaceae</taxon>
        <taxon>Faecalibaculum</taxon>
    </lineage>
</organism>
<feature type="domain" description="4Fe-4S ferredoxin-type" evidence="9">
    <location>
        <begin position="387"/>
        <end position="415"/>
    </location>
</feature>
<keyword evidence="8" id="KW-0472">Membrane</keyword>
<dbReference type="RefSeq" id="WP_067556466.1">
    <property type="nucleotide sequence ID" value="NZ_CAJTBG010000058.1"/>
</dbReference>
<dbReference type="InterPro" id="IPR017900">
    <property type="entry name" value="4Fe4S_Fe_S_CS"/>
</dbReference>
<dbReference type="EC" id="7.-.-.-" evidence="8"/>
<evidence type="ECO:0000256" key="5">
    <source>
        <dbReference type="ARBA" id="ARBA00022982"/>
    </source>
</evidence>
<keyword evidence="3 8" id="KW-0479">Metal-binding</keyword>
<dbReference type="GO" id="GO:0022900">
    <property type="term" value="P:electron transport chain"/>
    <property type="evidence" value="ECO:0007669"/>
    <property type="project" value="UniProtKB-UniRule"/>
</dbReference>
<evidence type="ECO:0000256" key="2">
    <source>
        <dbReference type="ARBA" id="ARBA00022485"/>
    </source>
</evidence>
<accession>A0A1Q9YKL9</accession>
<dbReference type="InterPro" id="IPR010208">
    <property type="entry name" value="Ion_transpt_RnfC/RsxC"/>
</dbReference>
<dbReference type="InterPro" id="IPR037225">
    <property type="entry name" value="Nuo51_FMN-bd_sf"/>
</dbReference>
<dbReference type="Gene3D" id="3.40.50.11540">
    <property type="entry name" value="NADH-ubiquinone oxidoreductase 51kDa subunit"/>
    <property type="match status" value="1"/>
</dbReference>
<evidence type="ECO:0000256" key="8">
    <source>
        <dbReference type="HAMAP-Rule" id="MF_00461"/>
    </source>
</evidence>
<dbReference type="InterPro" id="IPR019554">
    <property type="entry name" value="Soluble_ligand-bd"/>
</dbReference>
<dbReference type="PANTHER" id="PTHR43034:SF2">
    <property type="entry name" value="ION-TRANSLOCATING OXIDOREDUCTASE COMPLEX SUBUNIT C"/>
    <property type="match status" value="1"/>
</dbReference>
<dbReference type="SUPFAM" id="SSF46548">
    <property type="entry name" value="alpha-helical ferredoxin"/>
    <property type="match status" value="1"/>
</dbReference>
<dbReference type="InterPro" id="IPR017896">
    <property type="entry name" value="4Fe4S_Fe-S-bd"/>
</dbReference>
<dbReference type="Proteomes" id="UP000186758">
    <property type="component" value="Unassembled WGS sequence"/>
</dbReference>
<comment type="caution">
    <text evidence="10">The sequence shown here is derived from an EMBL/GenBank/DDBJ whole genome shotgun (WGS) entry which is preliminary data.</text>
</comment>
<dbReference type="HAMAP" id="MF_00461">
    <property type="entry name" value="RsxC_RnfC"/>
    <property type="match status" value="1"/>
</dbReference>
<evidence type="ECO:0000313" key="10">
    <source>
        <dbReference type="EMBL" id="OLU45194.1"/>
    </source>
</evidence>
<dbReference type="SUPFAM" id="SSF142019">
    <property type="entry name" value="Nqo1 FMN-binding domain-like"/>
    <property type="match status" value="1"/>
</dbReference>
<dbReference type="PROSITE" id="PS51379">
    <property type="entry name" value="4FE4S_FER_2"/>
    <property type="match status" value="2"/>
</dbReference>
<evidence type="ECO:0000256" key="1">
    <source>
        <dbReference type="ARBA" id="ARBA00022448"/>
    </source>
</evidence>
<dbReference type="Pfam" id="PF13237">
    <property type="entry name" value="Fer4_10"/>
    <property type="match status" value="1"/>
</dbReference>
<feature type="binding site" evidence="8">
    <location>
        <position position="357"/>
    </location>
    <ligand>
        <name>[4Fe-4S] cluster</name>
        <dbReference type="ChEBI" id="CHEBI:49883"/>
        <label>1</label>
    </ligand>
</feature>
<dbReference type="GO" id="GO:0046872">
    <property type="term" value="F:metal ion binding"/>
    <property type="evidence" value="ECO:0007669"/>
    <property type="project" value="UniProtKB-KW"/>
</dbReference>
<comment type="cofactor">
    <cofactor evidence="8">
        <name>[4Fe-4S] cluster</name>
        <dbReference type="ChEBI" id="CHEBI:49883"/>
    </cofactor>
    <text evidence="8">Binds 2 [4Fe-4S] clusters per subunit.</text>
</comment>
<feature type="binding site" evidence="8">
    <location>
        <position position="399"/>
    </location>
    <ligand>
        <name>[4Fe-4S] cluster</name>
        <dbReference type="ChEBI" id="CHEBI:49883"/>
        <label>2</label>
    </ligand>
</feature>
<feature type="binding site" evidence="8">
    <location>
        <position position="402"/>
    </location>
    <ligand>
        <name>[4Fe-4S] cluster</name>
        <dbReference type="ChEBI" id="CHEBI:49883"/>
        <label>2</label>
    </ligand>
</feature>
<feature type="binding site" evidence="8">
    <location>
        <position position="363"/>
    </location>
    <ligand>
        <name>[4Fe-4S] cluster</name>
        <dbReference type="ChEBI" id="CHEBI:49883"/>
        <label>1</label>
    </ligand>
</feature>
<dbReference type="Pfam" id="PF10531">
    <property type="entry name" value="SLBB"/>
    <property type="match status" value="1"/>
</dbReference>
<dbReference type="InterPro" id="IPR026902">
    <property type="entry name" value="RnfC_N"/>
</dbReference>
<feature type="binding site" evidence="8">
    <location>
        <position position="367"/>
    </location>
    <ligand>
        <name>[4Fe-4S] cluster</name>
        <dbReference type="ChEBI" id="CHEBI:49883"/>
        <label>2</label>
    </ligand>
</feature>
<keyword evidence="2 8" id="KW-0004">4Fe-4S</keyword>
<comment type="subunit">
    <text evidence="8">The complex is composed of six subunits: RnfA, RnfB, RnfC, RnfD, RnfE and RnfG.</text>
</comment>
<evidence type="ECO:0000256" key="4">
    <source>
        <dbReference type="ARBA" id="ARBA00022737"/>
    </source>
</evidence>
<reference evidence="10 11" key="1">
    <citation type="submission" date="2016-11" db="EMBL/GenBank/DDBJ databases">
        <title>Description of two novel members of the family Erysipelotrichaceae: Ileibacterium lipovorans gen. nov., sp. nov. and Dubosiella newyorkensis, gen. nov., sp. nov.</title>
        <authorList>
            <person name="Cox L.M."/>
            <person name="Sohn J."/>
            <person name="Tyrrell K.L."/>
            <person name="Citron D.M."/>
            <person name="Lawson P.A."/>
            <person name="Patel N.B."/>
            <person name="Iizumi T."/>
            <person name="Perez-Perez G.I."/>
            <person name="Goldstein E.J."/>
            <person name="Blaser M.J."/>
        </authorList>
    </citation>
    <scope>NUCLEOTIDE SEQUENCE [LARGE SCALE GENOMIC DNA]</scope>
    <source>
        <strain evidence="10 11">NYU-BL-K8</strain>
    </source>
</reference>
<evidence type="ECO:0000256" key="7">
    <source>
        <dbReference type="ARBA" id="ARBA00023014"/>
    </source>
</evidence>
<comment type="subcellular location">
    <subcellularLocation>
        <location evidence="8">Cell membrane</location>
        <topology evidence="8">Peripheral membrane protein</topology>
    </subcellularLocation>
</comment>
<feature type="binding site" evidence="8">
    <location>
        <position position="406"/>
    </location>
    <ligand>
        <name>[4Fe-4S] cluster</name>
        <dbReference type="ChEBI" id="CHEBI:49883"/>
        <label>1</label>
    </ligand>
</feature>
<keyword evidence="8" id="KW-1003">Cell membrane</keyword>
<name>A0A1Q9YKL9_9FIRM</name>
<comment type="function">
    <text evidence="8">Part of a membrane-bound complex that couples electron transfer with translocation of ions across the membrane.</text>
</comment>
<gene>
    <name evidence="8" type="primary">rnfC</name>
    <name evidence="10" type="ORF">BO223_05765</name>
</gene>
<dbReference type="Pfam" id="PF01512">
    <property type="entry name" value="Complex1_51K"/>
    <property type="match status" value="1"/>
</dbReference>
<dbReference type="InterPro" id="IPR011538">
    <property type="entry name" value="Nuo51_FMN-bd"/>
</dbReference>
<feature type="binding site" evidence="8">
    <location>
        <position position="396"/>
    </location>
    <ligand>
        <name>[4Fe-4S] cluster</name>
        <dbReference type="ChEBI" id="CHEBI:49883"/>
        <label>2</label>
    </ligand>
</feature>
<proteinExistence type="inferred from homology"/>
<dbReference type="Gene3D" id="3.30.70.20">
    <property type="match status" value="1"/>
</dbReference>
<dbReference type="GO" id="GO:0009055">
    <property type="term" value="F:electron transfer activity"/>
    <property type="evidence" value="ECO:0007669"/>
    <property type="project" value="InterPro"/>
</dbReference>
<keyword evidence="4 8" id="KW-0677">Repeat</keyword>
<keyword evidence="6 8" id="KW-0408">Iron</keyword>
<evidence type="ECO:0000256" key="6">
    <source>
        <dbReference type="ARBA" id="ARBA00023004"/>
    </source>
</evidence>
<comment type="similarity">
    <text evidence="8">Belongs to the 4Fe4S bacterial-type ferredoxin family. RnfC subfamily.</text>
</comment>
<keyword evidence="5 8" id="KW-0249">Electron transport</keyword>
<sequence length="430" mass="46244">MSLFLGPMCQHIPGHKSMTDKGQVLDLQPAKEVYIPLVAGANTNFEILVEEGQTVAIGTKLAETKTGFYVPVYSSVSGVYKGTVKRMHSSMRPQMHMVIELDGKQTKTQAFAPIDWMTAGREDLVEFAKQAGLIGLGGAGFPTYVKYGNPSGITTVLINAVECEPYITSDYMQAMADPADLIEGARIMGKMAGVTDVRICIKKSHPDLISKIEQASAGTEVTVVPVPDVYPMGWERVLVREVLHKEYDKLPAEAGAIVNNAGTAIELAKMVKNGEALETKVVTVSGEAVDKPCNVRVPVGMPVEEILDHLGLKGDEVILCAGGPMMGKAIPNNKFVIDRAMNALTVLPVNPVPAIACLRCGSCSDHCPAGLQPVRIANALKMGDAVLMEKLGALSCIECGMCTYVCPSRIDVTENVRKAKRTIQMKSRKK</sequence>
<dbReference type="PANTHER" id="PTHR43034">
    <property type="entry name" value="ION-TRANSLOCATING OXIDOREDUCTASE COMPLEX SUBUNIT C"/>
    <property type="match status" value="1"/>
</dbReference>
<feature type="domain" description="4Fe-4S ferredoxin-type" evidence="9">
    <location>
        <begin position="345"/>
        <end position="377"/>
    </location>
</feature>
<feature type="binding site" evidence="8">
    <location>
        <position position="360"/>
    </location>
    <ligand>
        <name>[4Fe-4S] cluster</name>
        <dbReference type="ChEBI" id="CHEBI:49883"/>
        <label>1</label>
    </ligand>
</feature>
<evidence type="ECO:0000256" key="3">
    <source>
        <dbReference type="ARBA" id="ARBA00022723"/>
    </source>
</evidence>
<keyword evidence="7 8" id="KW-0411">Iron-sulfur</keyword>
<keyword evidence="1 8" id="KW-0813">Transport</keyword>
<dbReference type="AlphaFoldDB" id="A0A1Q9YKL9"/>